<evidence type="ECO:0000313" key="6">
    <source>
        <dbReference type="EMBL" id="PWG03603.1"/>
    </source>
</evidence>
<dbReference type="Pfam" id="PF00930">
    <property type="entry name" value="DPPIV_N"/>
    <property type="match status" value="1"/>
</dbReference>
<dbReference type="SUPFAM" id="SSF53474">
    <property type="entry name" value="alpha/beta-Hydrolases"/>
    <property type="match status" value="1"/>
</dbReference>
<keyword evidence="1" id="KW-0378">Hydrolase</keyword>
<dbReference type="OrthoDB" id="9812921at2"/>
<gene>
    <name evidence="6" type="ORF">DF286_12505</name>
</gene>
<evidence type="ECO:0000313" key="7">
    <source>
        <dbReference type="Proteomes" id="UP000245916"/>
    </source>
</evidence>
<feature type="domain" description="Dipeptidylpeptidase IV N-terminal" evidence="5">
    <location>
        <begin position="201"/>
        <end position="292"/>
    </location>
</feature>
<feature type="chain" id="PRO_5015464472" evidence="3">
    <location>
        <begin position="29"/>
        <end position="692"/>
    </location>
</feature>
<evidence type="ECO:0000259" key="4">
    <source>
        <dbReference type="Pfam" id="PF00326"/>
    </source>
</evidence>
<dbReference type="AlphaFoldDB" id="A0A2U2J5I3"/>
<comment type="caution">
    <text evidence="6">The sequence shown here is derived from an EMBL/GenBank/DDBJ whole genome shotgun (WGS) entry which is preliminary data.</text>
</comment>
<evidence type="ECO:0000256" key="2">
    <source>
        <dbReference type="ARBA" id="ARBA00022825"/>
    </source>
</evidence>
<dbReference type="SUPFAM" id="SSF82171">
    <property type="entry name" value="DPP6 N-terminal domain-like"/>
    <property type="match status" value="1"/>
</dbReference>
<accession>A0A2U2J5I3</accession>
<dbReference type="PANTHER" id="PTHR42776:SF27">
    <property type="entry name" value="DIPEPTIDYL PEPTIDASE FAMILY MEMBER 6"/>
    <property type="match status" value="1"/>
</dbReference>
<proteinExistence type="predicted"/>
<feature type="domain" description="Peptidase S9 prolyl oligopeptidase catalytic" evidence="4">
    <location>
        <begin position="477"/>
        <end position="686"/>
    </location>
</feature>
<evidence type="ECO:0000256" key="1">
    <source>
        <dbReference type="ARBA" id="ARBA00022801"/>
    </source>
</evidence>
<dbReference type="Pfam" id="PF00326">
    <property type="entry name" value="Peptidase_S9"/>
    <property type="match status" value="1"/>
</dbReference>
<organism evidence="6 7">
    <name type="scientific">Allosphingosinicella humi</name>
    <dbReference type="NCBI Taxonomy" id="2068657"/>
    <lineage>
        <taxon>Bacteria</taxon>
        <taxon>Pseudomonadati</taxon>
        <taxon>Pseudomonadota</taxon>
        <taxon>Alphaproteobacteria</taxon>
        <taxon>Sphingomonadales</taxon>
        <taxon>Sphingomonadaceae</taxon>
        <taxon>Allosphingosinicella</taxon>
    </lineage>
</organism>
<dbReference type="InterPro" id="IPR002469">
    <property type="entry name" value="Peptidase_S9B_N"/>
</dbReference>
<dbReference type="PANTHER" id="PTHR42776">
    <property type="entry name" value="SERINE PEPTIDASE S9 FAMILY MEMBER"/>
    <property type="match status" value="1"/>
</dbReference>
<keyword evidence="2" id="KW-0720">Serine protease</keyword>
<protein>
    <submittedName>
        <fullName evidence="6">Peptidase S9 family protein</fullName>
    </submittedName>
</protein>
<dbReference type="InterPro" id="IPR011659">
    <property type="entry name" value="WD40"/>
</dbReference>
<dbReference type="InterPro" id="IPR001375">
    <property type="entry name" value="Peptidase_S9_cat"/>
</dbReference>
<feature type="signal peptide" evidence="3">
    <location>
        <begin position="1"/>
        <end position="28"/>
    </location>
</feature>
<dbReference type="InterPro" id="IPR029058">
    <property type="entry name" value="AB_hydrolase_fold"/>
</dbReference>
<keyword evidence="3" id="KW-0732">Signal</keyword>
<dbReference type="Gene3D" id="2.120.10.30">
    <property type="entry name" value="TolB, C-terminal domain"/>
    <property type="match status" value="3"/>
</dbReference>
<dbReference type="Pfam" id="PF07676">
    <property type="entry name" value="PD40"/>
    <property type="match status" value="3"/>
</dbReference>
<keyword evidence="2" id="KW-0645">Protease</keyword>
<evidence type="ECO:0000259" key="5">
    <source>
        <dbReference type="Pfam" id="PF00930"/>
    </source>
</evidence>
<keyword evidence="7" id="KW-1185">Reference proteome</keyword>
<dbReference type="GO" id="GO:0006508">
    <property type="term" value="P:proteolysis"/>
    <property type="evidence" value="ECO:0007669"/>
    <property type="project" value="InterPro"/>
</dbReference>
<dbReference type="InterPro" id="IPR011042">
    <property type="entry name" value="6-blade_b-propeller_TolB-like"/>
</dbReference>
<dbReference type="Proteomes" id="UP000245916">
    <property type="component" value="Unassembled WGS sequence"/>
</dbReference>
<dbReference type="EMBL" id="QFFF01000001">
    <property type="protein sequence ID" value="PWG03603.1"/>
    <property type="molecule type" value="Genomic_DNA"/>
</dbReference>
<dbReference type="Gene3D" id="3.40.50.1820">
    <property type="entry name" value="alpha/beta hydrolase"/>
    <property type="match status" value="1"/>
</dbReference>
<evidence type="ECO:0000256" key="3">
    <source>
        <dbReference type="SAM" id="SignalP"/>
    </source>
</evidence>
<name>A0A2U2J5I3_9SPHN</name>
<dbReference type="GO" id="GO:0004252">
    <property type="term" value="F:serine-type endopeptidase activity"/>
    <property type="evidence" value="ECO:0007669"/>
    <property type="project" value="TreeGrafter"/>
</dbReference>
<sequence length="692" mass="74174">MPGLPLGPTLRRLCVVALLMTAPATALAAPAEGPTTLFTPHDLFSLQVASDPQISPDGSRIAYVRRSGDIMTDRMRPTLWLIDTRTGKEMPIAAGPGAHSQPRWSPDGSRLAYVSTAEGDTPQLFVRWMDSGESVRITGLPNSPSGIAWSPDGRRIAYSMFVPDEGLKLGKPAEKPEGATWAEPLEIHTAVTYRTDEQGYLKPGYDHIFVVPAEGGAPRQLTFGAVNNGGPLSWSPDGSTIYFSGNRTPEWEREPLDSEVFALDIESGAVATLTDREGPDSSPAVSPDGSRIAYVGFDDQKLGYQNSILYVMDRDGSNRRVLTADLDRSVGSPAWAANGRSIYVDYDDEGVTKVARVSLDGSVRTVAQGLSGSSLDRPYTGGSFSVADNGALAITSGSATRPANISLVRGGEARQLTRLNASLLDHKRLGEVIEIPVTSFDGREVDAWLTLPPTHVEGQRHPLILEIHGGPFSAYGPHFSTDNQLYAASGYAVLSVNPRGSTSYGAEFANLIHHAYPGRDYDDLMASVDAAIAGGYVDPDQLFVTGGSGGGVLTAWIIGKTDRFKAAATQKPVIDWASFALTADGPFFFSEYWFGEYPWEDPQAFWSRSPLSLVGNVKTPTLVVVGSEDYRTPVSEAEQYYTALQLVGVPTALVKVPGASHGGIAARPSQSGAKASAILAWFDKYRNRAATK</sequence>
<reference evidence="6 7" key="1">
    <citation type="submission" date="2018-05" db="EMBL/GenBank/DDBJ databases">
        <title>Genome of Sphingosinicella humi QZX222.</title>
        <authorList>
            <person name="Qiao Z."/>
            <person name="Wang G."/>
        </authorList>
    </citation>
    <scope>NUCLEOTIDE SEQUENCE [LARGE SCALE GENOMIC DNA]</scope>
    <source>
        <strain evidence="6 7">QZX222</strain>
    </source>
</reference>